<reference evidence="1 2" key="1">
    <citation type="submission" date="2015-11" db="EMBL/GenBank/DDBJ databases">
        <title>Solirubrum puertoriconensis gen. nov. an environmental bacteria isolated in Puerto Rico.</title>
        <authorList>
            <person name="Cuebas-Irizarry M.F."/>
            <person name="Montalvo-Rodriguez R."/>
        </authorList>
    </citation>
    <scope>NUCLEOTIDE SEQUENCE [LARGE SCALE GENOMIC DNA]</scope>
    <source>
        <strain evidence="1 2">MC1A</strain>
    </source>
</reference>
<keyword evidence="2" id="KW-1185">Reference proteome</keyword>
<dbReference type="RefSeq" id="WP_059072347.1">
    <property type="nucleotide sequence ID" value="NZ_LNAL01000008.1"/>
</dbReference>
<name>A0A9X0L3N5_SOLP1</name>
<proteinExistence type="predicted"/>
<protein>
    <submittedName>
        <fullName evidence="1">Uncharacterized protein</fullName>
    </submittedName>
</protein>
<evidence type="ECO:0000313" key="1">
    <source>
        <dbReference type="EMBL" id="KUG06652.1"/>
    </source>
</evidence>
<comment type="caution">
    <text evidence="1">The sequence shown here is derived from an EMBL/GenBank/DDBJ whole genome shotgun (WGS) entry which is preliminary data.</text>
</comment>
<accession>A0A9X0L3N5</accession>
<gene>
    <name evidence="1" type="ORF">ASU33_04735</name>
</gene>
<dbReference type="Proteomes" id="UP000054223">
    <property type="component" value="Unassembled WGS sequence"/>
</dbReference>
<evidence type="ECO:0000313" key="2">
    <source>
        <dbReference type="Proteomes" id="UP000054223"/>
    </source>
</evidence>
<sequence>MWNPIHAQQPAESSEPFRKANAVLLYTNAAPDSVLYAMAENLRRRGFETAELDARHLVTLPGIETGSQGWPLVIRAERMTGGVVLTGTYRMDGLVGRPEFAAEFLGFEWSPAKSSFRQVEKTARSVGRSTIKYSRHK</sequence>
<dbReference type="OrthoDB" id="884009at2"/>
<dbReference type="EMBL" id="LNAL01000008">
    <property type="protein sequence ID" value="KUG06652.1"/>
    <property type="molecule type" value="Genomic_DNA"/>
</dbReference>
<organism evidence="1 2">
    <name type="scientific">Solirubrum puertoriconensis</name>
    <dbReference type="NCBI Taxonomy" id="1751427"/>
    <lineage>
        <taxon>Bacteria</taxon>
        <taxon>Pseudomonadati</taxon>
        <taxon>Bacteroidota</taxon>
        <taxon>Cytophagia</taxon>
        <taxon>Cytophagales</taxon>
    </lineage>
</organism>
<dbReference type="AlphaFoldDB" id="A0A9X0L3N5"/>